<evidence type="ECO:0000256" key="2">
    <source>
        <dbReference type="ARBA" id="ARBA00010876"/>
    </source>
</evidence>
<dbReference type="PROSITE" id="PS50889">
    <property type="entry name" value="S4"/>
    <property type="match status" value="1"/>
</dbReference>
<dbReference type="EC" id="5.4.99.-" evidence="11"/>
<evidence type="ECO:0000256" key="7">
    <source>
        <dbReference type="ARBA" id="ARBA00036882"/>
    </source>
</evidence>
<reference evidence="14" key="1">
    <citation type="submission" date="2017-08" db="EMBL/GenBank/DDBJ databases">
        <title>Direct submision.</title>
        <authorList>
            <person name="Kim S.-J."/>
            <person name="Rhee S.-K."/>
        </authorList>
    </citation>
    <scope>NUCLEOTIDE SEQUENCE [LARGE SCALE GENOMIC DNA]</scope>
    <source>
        <strain evidence="14">GI5</strain>
    </source>
</reference>
<accession>A0A2K9LHU8</accession>
<keyword evidence="6 11" id="KW-0413">Isomerase</keyword>
<keyword evidence="3" id="KW-0963">Cytoplasm</keyword>
<dbReference type="FunFam" id="3.10.290.10:FF:000011">
    <property type="entry name" value="Pseudouridine synthase"/>
    <property type="match status" value="1"/>
</dbReference>
<dbReference type="Proteomes" id="UP000235116">
    <property type="component" value="Chromosome"/>
</dbReference>
<keyword evidence="4" id="KW-0698">rRNA processing</keyword>
<evidence type="ECO:0000256" key="3">
    <source>
        <dbReference type="ARBA" id="ARBA00022490"/>
    </source>
</evidence>
<dbReference type="EMBL" id="CP022684">
    <property type="protein sequence ID" value="AUM11946.1"/>
    <property type="molecule type" value="Genomic_DNA"/>
</dbReference>
<feature type="active site" evidence="9">
    <location>
        <position position="138"/>
    </location>
</feature>
<evidence type="ECO:0000256" key="10">
    <source>
        <dbReference type="PROSITE-ProRule" id="PRU00182"/>
    </source>
</evidence>
<dbReference type="InterPro" id="IPR020103">
    <property type="entry name" value="PsdUridine_synth_cat_dom_sf"/>
</dbReference>
<evidence type="ECO:0000313" key="14">
    <source>
        <dbReference type="Proteomes" id="UP000235116"/>
    </source>
</evidence>
<dbReference type="InterPro" id="IPR050188">
    <property type="entry name" value="RluA_PseudoU_synthase"/>
</dbReference>
<evidence type="ECO:0000256" key="5">
    <source>
        <dbReference type="ARBA" id="ARBA00022884"/>
    </source>
</evidence>
<dbReference type="OrthoDB" id="9807829at2"/>
<dbReference type="Pfam" id="PF00849">
    <property type="entry name" value="PseudoU_synth_2"/>
    <property type="match status" value="1"/>
</dbReference>
<dbReference type="PANTHER" id="PTHR21600">
    <property type="entry name" value="MITOCHONDRIAL RNA PSEUDOURIDINE SYNTHASE"/>
    <property type="match status" value="1"/>
</dbReference>
<dbReference type="CDD" id="cd02869">
    <property type="entry name" value="PseudoU_synth_RluA_like"/>
    <property type="match status" value="1"/>
</dbReference>
<comment type="catalytic activity">
    <reaction evidence="7">
        <text>uridine(1911/1915/1917) in 23S rRNA = pseudouridine(1911/1915/1917) in 23S rRNA</text>
        <dbReference type="Rhea" id="RHEA:42524"/>
        <dbReference type="Rhea" id="RHEA-COMP:10097"/>
        <dbReference type="Rhea" id="RHEA-COMP:10098"/>
        <dbReference type="ChEBI" id="CHEBI:65314"/>
        <dbReference type="ChEBI" id="CHEBI:65315"/>
        <dbReference type="EC" id="5.4.99.23"/>
    </reaction>
</comment>
<keyword evidence="14" id="KW-1185">Reference proteome</keyword>
<dbReference type="Pfam" id="PF01479">
    <property type="entry name" value="S4"/>
    <property type="match status" value="1"/>
</dbReference>
<evidence type="ECO:0000256" key="11">
    <source>
        <dbReference type="RuleBase" id="RU362028"/>
    </source>
</evidence>
<comment type="similarity">
    <text evidence="2 11">Belongs to the pseudouridine synthase RluA family.</text>
</comment>
<keyword evidence="5 10" id="KW-0694">RNA-binding</keyword>
<evidence type="ECO:0000313" key="13">
    <source>
        <dbReference type="EMBL" id="AUM11946.1"/>
    </source>
</evidence>
<evidence type="ECO:0000256" key="4">
    <source>
        <dbReference type="ARBA" id="ARBA00022552"/>
    </source>
</evidence>
<dbReference type="InterPro" id="IPR036986">
    <property type="entry name" value="S4_RNA-bd_sf"/>
</dbReference>
<comment type="catalytic activity">
    <reaction evidence="11">
        <text>a uridine in RNA = a pseudouridine in RNA</text>
        <dbReference type="Rhea" id="RHEA:48348"/>
        <dbReference type="Rhea" id="RHEA-COMP:12068"/>
        <dbReference type="Rhea" id="RHEA-COMP:12069"/>
        <dbReference type="ChEBI" id="CHEBI:65314"/>
        <dbReference type="ChEBI" id="CHEBI:65315"/>
    </reaction>
</comment>
<proteinExistence type="inferred from homology"/>
<dbReference type="InterPro" id="IPR006145">
    <property type="entry name" value="PsdUridine_synth_RsuA/RluA"/>
</dbReference>
<dbReference type="InterPro" id="IPR006224">
    <property type="entry name" value="PsdUridine_synth_RluA-like_CS"/>
</dbReference>
<name>A0A2K9LHU8_9GAMM</name>
<dbReference type="PROSITE" id="PS01129">
    <property type="entry name" value="PSI_RLU"/>
    <property type="match status" value="1"/>
</dbReference>
<evidence type="ECO:0000256" key="6">
    <source>
        <dbReference type="ARBA" id="ARBA00023235"/>
    </source>
</evidence>
<dbReference type="PANTHER" id="PTHR21600:SF44">
    <property type="entry name" value="RIBOSOMAL LARGE SUBUNIT PSEUDOURIDINE SYNTHASE D"/>
    <property type="match status" value="1"/>
</dbReference>
<dbReference type="SMART" id="SM00363">
    <property type="entry name" value="S4"/>
    <property type="match status" value="1"/>
</dbReference>
<dbReference type="GO" id="GO:0005737">
    <property type="term" value="C:cytoplasm"/>
    <property type="evidence" value="ECO:0007669"/>
    <property type="project" value="UniProtKB-SubCell"/>
</dbReference>
<dbReference type="AlphaFoldDB" id="A0A2K9LHU8"/>
<comment type="function">
    <text evidence="8">Responsible for synthesis of pseudouridine from uracil at positions 1911, 1915 and 1917 in 23S ribosomal RNA.</text>
</comment>
<protein>
    <recommendedName>
        <fullName evidence="11">Pseudouridine synthase</fullName>
        <ecNumber evidence="11">5.4.99.-</ecNumber>
    </recommendedName>
</protein>
<comment type="subcellular location">
    <subcellularLocation>
        <location evidence="1">Cytoplasm</location>
    </subcellularLocation>
</comment>
<dbReference type="InterPro" id="IPR002942">
    <property type="entry name" value="S4_RNA-bd"/>
</dbReference>
<dbReference type="SUPFAM" id="SSF55174">
    <property type="entry name" value="Alpha-L RNA-binding motif"/>
    <property type="match status" value="1"/>
</dbReference>
<dbReference type="FunFam" id="3.30.2350.10:FF:000006">
    <property type="entry name" value="Pseudouridine synthase"/>
    <property type="match status" value="1"/>
</dbReference>
<sequence>MSQQIQFSAQVDDHYGGQRLDQVAAELFPDYSRSRLQSWIKNGELTVDGQTRKPRDKVIGGEMLVIDAVLEAEQSWEPQPIDLDIVYEDEHLLVINKPAGLVVHPAVGNRDSTLLNALLHHAPELATLPRAGIVHRIDKETTGLLVVAKTLKAHTSLVNQLQEKTAFREYEAIASGVMTGGGMVDQPIGRHPTQRTRQAVTHSGKPAVTHYRLIERFRAHTHIRVQLETGRTHQIRVHMAHAQYPLLGDPTYGGRLRIPKGATSELIEALRQFKRQALHAKKLGVQHPETGEYCEWEVPLPDDFKAMIKVLREDAASDR</sequence>
<dbReference type="Gene3D" id="3.10.290.10">
    <property type="entry name" value="RNA-binding S4 domain"/>
    <property type="match status" value="1"/>
</dbReference>
<dbReference type="InterPro" id="IPR006225">
    <property type="entry name" value="PsdUridine_synth_RluC/D"/>
</dbReference>
<dbReference type="Gene3D" id="3.30.2350.10">
    <property type="entry name" value="Pseudouridine synthase"/>
    <property type="match status" value="1"/>
</dbReference>
<evidence type="ECO:0000256" key="1">
    <source>
        <dbReference type="ARBA" id="ARBA00004496"/>
    </source>
</evidence>
<dbReference type="CDD" id="cd00165">
    <property type="entry name" value="S4"/>
    <property type="match status" value="1"/>
</dbReference>
<organism evidence="13 14">
    <name type="scientific">Ketobacter alkanivorans</name>
    <dbReference type="NCBI Taxonomy" id="1917421"/>
    <lineage>
        <taxon>Bacteria</taxon>
        <taxon>Pseudomonadati</taxon>
        <taxon>Pseudomonadota</taxon>
        <taxon>Gammaproteobacteria</taxon>
        <taxon>Pseudomonadales</taxon>
        <taxon>Ketobacteraceae</taxon>
        <taxon>Ketobacter</taxon>
    </lineage>
</organism>
<dbReference type="RefSeq" id="WP_101893284.1">
    <property type="nucleotide sequence ID" value="NZ_CP022684.1"/>
</dbReference>
<dbReference type="NCBIfam" id="NF008385">
    <property type="entry name" value="PRK11180.1"/>
    <property type="match status" value="1"/>
</dbReference>
<dbReference type="SUPFAM" id="SSF55120">
    <property type="entry name" value="Pseudouridine synthase"/>
    <property type="match status" value="1"/>
</dbReference>
<feature type="domain" description="RNA-binding S4" evidence="12">
    <location>
        <begin position="18"/>
        <end position="75"/>
    </location>
</feature>
<dbReference type="GO" id="GO:0000455">
    <property type="term" value="P:enzyme-directed rRNA pseudouridine synthesis"/>
    <property type="evidence" value="ECO:0007669"/>
    <property type="project" value="TreeGrafter"/>
</dbReference>
<evidence type="ECO:0000256" key="8">
    <source>
        <dbReference type="ARBA" id="ARBA00056072"/>
    </source>
</evidence>
<dbReference type="GO" id="GO:0160140">
    <property type="term" value="F:23S rRNA pseudouridine(1911/1915/1917) synthase activity"/>
    <property type="evidence" value="ECO:0007669"/>
    <property type="project" value="UniProtKB-EC"/>
</dbReference>
<evidence type="ECO:0000256" key="9">
    <source>
        <dbReference type="PIRSR" id="PIRSR606225-1"/>
    </source>
</evidence>
<evidence type="ECO:0000259" key="12">
    <source>
        <dbReference type="SMART" id="SM00363"/>
    </source>
</evidence>
<dbReference type="KEGG" id="kak:Kalk_05700"/>
<dbReference type="GO" id="GO:0003723">
    <property type="term" value="F:RNA binding"/>
    <property type="evidence" value="ECO:0007669"/>
    <property type="project" value="UniProtKB-KW"/>
</dbReference>
<gene>
    <name evidence="13" type="ORF">Kalk_05700</name>
</gene>
<dbReference type="NCBIfam" id="TIGR00005">
    <property type="entry name" value="rluA_subfam"/>
    <property type="match status" value="1"/>
</dbReference>